<protein>
    <recommendedName>
        <fullName evidence="3">SNF2 N-terminal domain-containing protein</fullName>
    </recommendedName>
</protein>
<accession>A0AAE1M0C6</accession>
<proteinExistence type="predicted"/>
<keyword evidence="2" id="KW-1185">Reference proteome</keyword>
<dbReference type="Proteomes" id="UP001273209">
    <property type="component" value="Unassembled WGS sequence"/>
</dbReference>
<dbReference type="AlphaFoldDB" id="A0AAE1M0C6"/>
<evidence type="ECO:0008006" key="3">
    <source>
        <dbReference type="Google" id="ProtNLM"/>
    </source>
</evidence>
<organism evidence="1 2">
    <name type="scientific">Trichoderma aggressivum f. europaeum</name>
    <dbReference type="NCBI Taxonomy" id="173218"/>
    <lineage>
        <taxon>Eukaryota</taxon>
        <taxon>Fungi</taxon>
        <taxon>Dikarya</taxon>
        <taxon>Ascomycota</taxon>
        <taxon>Pezizomycotina</taxon>
        <taxon>Sordariomycetes</taxon>
        <taxon>Hypocreomycetidae</taxon>
        <taxon>Hypocreales</taxon>
        <taxon>Hypocreaceae</taxon>
        <taxon>Trichoderma</taxon>
    </lineage>
</organism>
<comment type="caution">
    <text evidence="1">The sequence shown here is derived from an EMBL/GenBank/DDBJ whole genome shotgun (WGS) entry which is preliminary data.</text>
</comment>
<dbReference type="SUPFAM" id="SSF52540">
    <property type="entry name" value="P-loop containing nucleoside triphosphate hydrolases"/>
    <property type="match status" value="1"/>
</dbReference>
<dbReference type="InterPro" id="IPR038718">
    <property type="entry name" value="SNF2-like_sf"/>
</dbReference>
<dbReference type="EMBL" id="JAWRVG010000014">
    <property type="protein sequence ID" value="KAK4075449.1"/>
    <property type="molecule type" value="Genomic_DNA"/>
</dbReference>
<dbReference type="RefSeq" id="XP_062756587.1">
    <property type="nucleotide sequence ID" value="XM_062898988.1"/>
</dbReference>
<reference evidence="1" key="1">
    <citation type="submission" date="2023-11" db="EMBL/GenBank/DDBJ databases">
        <title>The genome sequences of three competitors of mushroom-forming fungi.</title>
        <authorList>
            <person name="Beijen E."/>
            <person name="Ohm R.A."/>
        </authorList>
    </citation>
    <scope>NUCLEOTIDE SEQUENCE</scope>
    <source>
        <strain evidence="1">CBS 100526</strain>
    </source>
</reference>
<evidence type="ECO:0000313" key="1">
    <source>
        <dbReference type="EMBL" id="KAK4075449.1"/>
    </source>
</evidence>
<dbReference type="Gene3D" id="3.40.50.10810">
    <property type="entry name" value="Tandem AAA-ATPase domain"/>
    <property type="match status" value="1"/>
</dbReference>
<gene>
    <name evidence="1" type="ORF">Triagg1_4570</name>
</gene>
<evidence type="ECO:0000313" key="2">
    <source>
        <dbReference type="Proteomes" id="UP001273209"/>
    </source>
</evidence>
<dbReference type="GeneID" id="87918893"/>
<name>A0AAE1M0C6_9HYPO</name>
<sequence>MDFTLSDNHRARVDVHDWTRGALYVADMKIVNGRNAYSVTVHQRVIATCAQKTEAVGLLFDKLDSLGHVFLSSKMGLGKTKTFAATVEAMARDIESRASPGDAVYLPTLVLNPVPAIHQTRAEFKRNFPGLNVVLCYSVKSQVRKFGGANVVEKGRLQPHDAAPQVRKG</sequence>
<dbReference type="InterPro" id="IPR027417">
    <property type="entry name" value="P-loop_NTPase"/>
</dbReference>